<feature type="transmembrane region" description="Helical" evidence="3">
    <location>
        <begin position="175"/>
        <end position="195"/>
    </location>
</feature>
<keyword evidence="2" id="KW-0813">Transport</keyword>
<dbReference type="STRING" id="1177755.A7A08_00490"/>
<dbReference type="GO" id="GO:0015920">
    <property type="term" value="P:lipopolysaccharide transport"/>
    <property type="evidence" value="ECO:0007669"/>
    <property type="project" value="TreeGrafter"/>
</dbReference>
<dbReference type="Proteomes" id="UP000095087">
    <property type="component" value="Unassembled WGS sequence"/>
</dbReference>
<evidence type="ECO:0000256" key="2">
    <source>
        <dbReference type="ARBA" id="ARBA00022448"/>
    </source>
</evidence>
<dbReference type="PANTHER" id="PTHR30413:SF10">
    <property type="entry name" value="CAPSULE POLYSACCHARIDE EXPORT INNER-MEMBRANE PROTEIN CTRC"/>
    <property type="match status" value="1"/>
</dbReference>
<feature type="transmembrane region" description="Helical" evidence="3">
    <location>
        <begin position="229"/>
        <end position="250"/>
    </location>
</feature>
<evidence type="ECO:0000313" key="4">
    <source>
        <dbReference type="EMBL" id="ODA68658.1"/>
    </source>
</evidence>
<keyword evidence="3" id="KW-0812">Transmembrane</keyword>
<name>A0A1E2S2U6_9HYPH</name>
<dbReference type="RefSeq" id="WP_069093912.1">
    <property type="nucleotide sequence ID" value="NZ_MASI01000001.1"/>
</dbReference>
<accession>A0A1E2S2U6</accession>
<protein>
    <submittedName>
        <fullName evidence="4">Teichoic acid translocation permease protein TagG</fullName>
    </submittedName>
</protein>
<feature type="transmembrane region" description="Helical" evidence="3">
    <location>
        <begin position="38"/>
        <end position="59"/>
    </location>
</feature>
<proteinExistence type="inferred from homology"/>
<sequence>MLTIFRNAFSDIAAGLRMRRVWAALAAEDIGDQHRRTWLGPIWILLNYLAHVLTFVVIFQRGKGVEDFPTYVSVGMLVWMYISGVITSSARLFIKEESLITGTKLPITVYVMRLTMESLIKSGYMALGCLAIVLWSGTSIEIGWLWSLAAICLIVAITPAVIIIVAIAGTYLPDLQFVIGNVMRIGLFATPIFWAPGGSNARTALYKYNPFTYFLEIVRLPIMKGIEPVNSLAICAITGVTVWLIALFLLGKFRRQIIFTL</sequence>
<keyword evidence="3" id="KW-0472">Membrane</keyword>
<feature type="transmembrane region" description="Helical" evidence="3">
    <location>
        <begin position="119"/>
        <end position="138"/>
    </location>
</feature>
<keyword evidence="5" id="KW-1185">Reference proteome</keyword>
<gene>
    <name evidence="4" type="ORF">A7A08_00490</name>
</gene>
<dbReference type="PANTHER" id="PTHR30413">
    <property type="entry name" value="INNER MEMBRANE TRANSPORT PERMEASE"/>
    <property type="match status" value="1"/>
</dbReference>
<dbReference type="AlphaFoldDB" id="A0A1E2S2U6"/>
<dbReference type="EMBL" id="MASI01000001">
    <property type="protein sequence ID" value="ODA68658.1"/>
    <property type="molecule type" value="Genomic_DNA"/>
</dbReference>
<feature type="transmembrane region" description="Helical" evidence="3">
    <location>
        <begin position="144"/>
        <end position="168"/>
    </location>
</feature>
<feature type="transmembrane region" description="Helical" evidence="3">
    <location>
        <begin position="71"/>
        <end position="94"/>
    </location>
</feature>
<comment type="similarity">
    <text evidence="1">Belongs to the ABC-2 integral membrane protein family.</text>
</comment>
<evidence type="ECO:0000256" key="1">
    <source>
        <dbReference type="ARBA" id="ARBA00007783"/>
    </source>
</evidence>
<reference evidence="4 5" key="1">
    <citation type="submission" date="2016-07" db="EMBL/GenBank/DDBJ databases">
        <title>Draft genome sequence of Methyloligella halotolerans C2T (VKM B-2706T=CCUG 61687T=DSM 25045T), a halotolerant polyhydroxybutyrate accumulating methylotroph.</title>
        <authorList>
            <person name="Vasilenko O.V."/>
            <person name="Doronina N.V."/>
            <person name="Poroshina M.N."/>
            <person name="Tarlachkov S.V."/>
            <person name="Trotsenko Y.A."/>
        </authorList>
    </citation>
    <scope>NUCLEOTIDE SEQUENCE [LARGE SCALE GENOMIC DNA]</scope>
    <source>
        <strain evidence="4 5">VKM B-2706</strain>
    </source>
</reference>
<comment type="caution">
    <text evidence="4">The sequence shown here is derived from an EMBL/GenBank/DDBJ whole genome shotgun (WGS) entry which is preliminary data.</text>
</comment>
<keyword evidence="3" id="KW-1133">Transmembrane helix</keyword>
<evidence type="ECO:0000256" key="3">
    <source>
        <dbReference type="SAM" id="Phobius"/>
    </source>
</evidence>
<organism evidence="4 5">
    <name type="scientific">Methyloligella halotolerans</name>
    <dbReference type="NCBI Taxonomy" id="1177755"/>
    <lineage>
        <taxon>Bacteria</taxon>
        <taxon>Pseudomonadati</taxon>
        <taxon>Pseudomonadota</taxon>
        <taxon>Alphaproteobacteria</taxon>
        <taxon>Hyphomicrobiales</taxon>
        <taxon>Hyphomicrobiaceae</taxon>
        <taxon>Methyloligella</taxon>
    </lineage>
</organism>
<evidence type="ECO:0000313" key="5">
    <source>
        <dbReference type="Proteomes" id="UP000095087"/>
    </source>
</evidence>